<comment type="caution">
    <text evidence="2">The sequence shown here is derived from an EMBL/GenBank/DDBJ whole genome shotgun (WGS) entry which is preliminary data.</text>
</comment>
<dbReference type="RefSeq" id="WP_248480599.1">
    <property type="nucleotide sequence ID" value="NZ_JALPRF010000012.1"/>
</dbReference>
<feature type="chain" id="PRO_5045410510" description="Copper chaperone PCu(A)C" evidence="1">
    <location>
        <begin position="22"/>
        <end position="135"/>
    </location>
</feature>
<dbReference type="Proteomes" id="UP001202180">
    <property type="component" value="Unassembled WGS sequence"/>
</dbReference>
<protein>
    <recommendedName>
        <fullName evidence="4">Copper chaperone PCu(A)C</fullName>
    </recommendedName>
</protein>
<organism evidence="2 3">
    <name type="scientific">Spirosoma liriopis</name>
    <dbReference type="NCBI Taxonomy" id="2937440"/>
    <lineage>
        <taxon>Bacteria</taxon>
        <taxon>Pseudomonadati</taxon>
        <taxon>Bacteroidota</taxon>
        <taxon>Cytophagia</taxon>
        <taxon>Cytophagales</taxon>
        <taxon>Cytophagaceae</taxon>
        <taxon>Spirosoma</taxon>
    </lineage>
</organism>
<accession>A0ABT0HUL5</accession>
<evidence type="ECO:0000256" key="1">
    <source>
        <dbReference type="SAM" id="SignalP"/>
    </source>
</evidence>
<dbReference type="EMBL" id="JALPRF010000012">
    <property type="protein sequence ID" value="MCK8495834.1"/>
    <property type="molecule type" value="Genomic_DNA"/>
</dbReference>
<evidence type="ECO:0000313" key="3">
    <source>
        <dbReference type="Proteomes" id="UP001202180"/>
    </source>
</evidence>
<gene>
    <name evidence="2" type="ORF">M0L20_28470</name>
</gene>
<keyword evidence="1" id="KW-0732">Signal</keyword>
<sequence length="135" mass="14600">MKILLVLAGFVMMINSSCQQADVVADSGVDVRDQRIGVYVCEVKLKNYTTQQVSSSYVDTLEISKQGTTELLIKSKKGVQIPALKSLDAIGHAYGGVATVLSFRQGQSIQTDGGELLMSSGPDSDFYEYKGVKIK</sequence>
<proteinExistence type="predicted"/>
<name>A0ABT0HUL5_9BACT</name>
<reference evidence="2 3" key="1">
    <citation type="submission" date="2022-04" db="EMBL/GenBank/DDBJ databases">
        <title>Spirosoma sp. strain RP8 genome sequencing and assembly.</title>
        <authorList>
            <person name="Jung Y."/>
        </authorList>
    </citation>
    <scope>NUCLEOTIDE SEQUENCE [LARGE SCALE GENOMIC DNA]</scope>
    <source>
        <strain evidence="2 3">RP8</strain>
    </source>
</reference>
<feature type="signal peptide" evidence="1">
    <location>
        <begin position="1"/>
        <end position="21"/>
    </location>
</feature>
<evidence type="ECO:0000313" key="2">
    <source>
        <dbReference type="EMBL" id="MCK8495834.1"/>
    </source>
</evidence>
<evidence type="ECO:0008006" key="4">
    <source>
        <dbReference type="Google" id="ProtNLM"/>
    </source>
</evidence>
<keyword evidence="3" id="KW-1185">Reference proteome</keyword>